<dbReference type="Pfam" id="PF16731">
    <property type="entry name" value="GARP"/>
    <property type="match status" value="1"/>
</dbReference>
<feature type="chain" id="PRO_5003410466" evidence="1">
    <location>
        <begin position="23"/>
        <end position="240"/>
    </location>
</feature>
<keyword evidence="1" id="KW-0732">Signal</keyword>
<name>G0U8S9_TRYVY</name>
<protein>
    <submittedName>
        <fullName evidence="3">Putative BarP protein</fullName>
    </submittedName>
</protein>
<proteinExistence type="predicted"/>
<dbReference type="AlphaFoldDB" id="G0U8S9"/>
<accession>G0U8S9</accession>
<dbReference type="VEuPathDB" id="TriTrypDB:TvY486_1114940"/>
<feature type="signal peptide" evidence="1">
    <location>
        <begin position="1"/>
        <end position="22"/>
    </location>
</feature>
<evidence type="ECO:0000256" key="1">
    <source>
        <dbReference type="SAM" id="SignalP"/>
    </source>
</evidence>
<dbReference type="EMBL" id="HE573027">
    <property type="protein sequence ID" value="CCC54010.1"/>
    <property type="molecule type" value="Genomic_DNA"/>
</dbReference>
<dbReference type="InterPro" id="IPR031987">
    <property type="entry name" value="GARP"/>
</dbReference>
<dbReference type="Gene3D" id="1.20.1260.80">
    <property type="match status" value="1"/>
</dbReference>
<feature type="domain" description="Trypanosoma glutamic acid/alanine-rich protein" evidence="2">
    <location>
        <begin position="34"/>
        <end position="210"/>
    </location>
</feature>
<organism evidence="3">
    <name type="scientific">Trypanosoma vivax (strain Y486)</name>
    <dbReference type="NCBI Taxonomy" id="1055687"/>
    <lineage>
        <taxon>Eukaryota</taxon>
        <taxon>Discoba</taxon>
        <taxon>Euglenozoa</taxon>
        <taxon>Kinetoplastea</taxon>
        <taxon>Metakinetoplastina</taxon>
        <taxon>Trypanosomatida</taxon>
        <taxon>Trypanosomatidae</taxon>
        <taxon>Trypanosoma</taxon>
        <taxon>Duttonella</taxon>
    </lineage>
</organism>
<evidence type="ECO:0000259" key="2">
    <source>
        <dbReference type="Pfam" id="PF16731"/>
    </source>
</evidence>
<reference evidence="3" key="1">
    <citation type="journal article" date="2012" name="Proc. Natl. Acad. Sci. U.S.A.">
        <title>Antigenic diversity is generated by distinct evolutionary mechanisms in African trypanosome species.</title>
        <authorList>
            <person name="Jackson A.P."/>
            <person name="Berry A."/>
            <person name="Aslett M."/>
            <person name="Allison H.C."/>
            <person name="Burton P."/>
            <person name="Vavrova-Anderson J."/>
            <person name="Brown R."/>
            <person name="Browne H."/>
            <person name="Corton N."/>
            <person name="Hauser H."/>
            <person name="Gamble J."/>
            <person name="Gilderthorp R."/>
            <person name="Marcello L."/>
            <person name="McQuillan J."/>
            <person name="Otto T.D."/>
            <person name="Quail M.A."/>
            <person name="Sanders M.J."/>
            <person name="van Tonder A."/>
            <person name="Ginger M.L."/>
            <person name="Field M.C."/>
            <person name="Barry J.D."/>
            <person name="Hertz-Fowler C."/>
            <person name="Berriman M."/>
        </authorList>
    </citation>
    <scope>NUCLEOTIDE SEQUENCE</scope>
    <source>
        <strain evidence="3">Y486</strain>
    </source>
</reference>
<sequence>MFTFQLLCTLVAASSLLSICTAEELAFPAVPTFEQVKFECYLLQQYRGVPHSCKRLLESVVNSSENTRNALRRLKAVAIKRGVALEPKIISRAEQLIAMAYAARQNAKGYVQNATYISNHYTRIISEGLYYISNNDQCTKEARLEARACRSMARNVTSESMYNAYSEATNVFTPPAAAALNNEARAILRQLWSLEWTEKEAEGLESGAEALAVAFESAPSKEMIQTGFQQVLFLLLLSRV</sequence>
<gene>
    <name evidence="3" type="ORF">TVY486_1114940</name>
</gene>
<evidence type="ECO:0000313" key="3">
    <source>
        <dbReference type="EMBL" id="CCC54010.1"/>
    </source>
</evidence>